<dbReference type="Gene3D" id="3.40.50.1100">
    <property type="match status" value="2"/>
</dbReference>
<feature type="binding site" evidence="10">
    <location>
        <position position="328"/>
    </location>
    <ligand>
        <name>pyridoxal 5'-phosphate</name>
        <dbReference type="ChEBI" id="CHEBI:597326"/>
    </ligand>
</feature>
<dbReference type="InterPro" id="IPR005859">
    <property type="entry name" value="CysK"/>
</dbReference>
<evidence type="ECO:0000256" key="3">
    <source>
        <dbReference type="ARBA" id="ARBA00007103"/>
    </source>
</evidence>
<dbReference type="Pfam" id="PF00291">
    <property type="entry name" value="PALP"/>
    <property type="match status" value="1"/>
</dbReference>
<evidence type="ECO:0000313" key="15">
    <source>
        <dbReference type="Proteomes" id="UP000325315"/>
    </source>
</evidence>
<organism evidence="14 15">
    <name type="scientific">Gossypium australe</name>
    <dbReference type="NCBI Taxonomy" id="47621"/>
    <lineage>
        <taxon>Eukaryota</taxon>
        <taxon>Viridiplantae</taxon>
        <taxon>Streptophyta</taxon>
        <taxon>Embryophyta</taxon>
        <taxon>Tracheophyta</taxon>
        <taxon>Spermatophyta</taxon>
        <taxon>Magnoliopsida</taxon>
        <taxon>eudicotyledons</taxon>
        <taxon>Gunneridae</taxon>
        <taxon>Pentapetalae</taxon>
        <taxon>rosids</taxon>
        <taxon>malvids</taxon>
        <taxon>Malvales</taxon>
        <taxon>Malvaceae</taxon>
        <taxon>Malvoideae</taxon>
        <taxon>Gossypium</taxon>
    </lineage>
</organism>
<dbReference type="CDD" id="cd01561">
    <property type="entry name" value="CBS_like"/>
    <property type="match status" value="1"/>
</dbReference>
<dbReference type="EC" id="2.5.1.47" evidence="4 12"/>
<evidence type="ECO:0000256" key="8">
    <source>
        <dbReference type="ARBA" id="ARBA00023192"/>
    </source>
</evidence>
<keyword evidence="7 10" id="KW-0663">Pyridoxal phosphate</keyword>
<evidence type="ECO:0000256" key="12">
    <source>
        <dbReference type="RuleBase" id="RU003985"/>
    </source>
</evidence>
<evidence type="ECO:0000256" key="4">
    <source>
        <dbReference type="ARBA" id="ARBA00012681"/>
    </source>
</evidence>
<dbReference type="InterPro" id="IPR050214">
    <property type="entry name" value="Cys_Synth/Cystath_Beta-Synth"/>
</dbReference>
<feature type="domain" description="Tryptophan synthase beta chain-like PALP" evidence="13">
    <location>
        <begin position="56"/>
        <end position="355"/>
    </location>
</feature>
<dbReference type="FunFam" id="3.40.50.1100:FF:000130">
    <property type="entry name" value="Cysteine synthase"/>
    <property type="match status" value="1"/>
</dbReference>
<evidence type="ECO:0000256" key="5">
    <source>
        <dbReference type="ARBA" id="ARBA00022605"/>
    </source>
</evidence>
<dbReference type="FunFam" id="3.40.50.1100:FF:000006">
    <property type="entry name" value="Cysteine synthase"/>
    <property type="match status" value="1"/>
</dbReference>
<dbReference type="SUPFAM" id="SSF53686">
    <property type="entry name" value="Tryptophan synthase beta subunit-like PLP-dependent enzymes"/>
    <property type="match status" value="1"/>
</dbReference>
<dbReference type="NCBIfam" id="TIGR01139">
    <property type="entry name" value="cysK"/>
    <property type="match status" value="1"/>
</dbReference>
<protein>
    <recommendedName>
        <fullName evidence="4 12">Cysteine synthase</fullName>
        <ecNumber evidence="4 12">2.5.1.47</ecNumber>
    </recommendedName>
</protein>
<evidence type="ECO:0000256" key="10">
    <source>
        <dbReference type="PIRSR" id="PIRSR605856-50"/>
    </source>
</evidence>
<keyword evidence="15" id="KW-1185">Reference proteome</keyword>
<dbReference type="AlphaFoldDB" id="A0A5B6W2B6"/>
<keyword evidence="6 12" id="KW-0808">Transferase</keyword>
<feature type="binding site" evidence="10">
    <location>
        <position position="124"/>
    </location>
    <ligand>
        <name>pyridoxal 5'-phosphate</name>
        <dbReference type="ChEBI" id="CHEBI:597326"/>
    </ligand>
</feature>
<dbReference type="Proteomes" id="UP000325315">
    <property type="component" value="Unassembled WGS sequence"/>
</dbReference>
<comment type="cofactor">
    <cofactor evidence="1 10 12">
        <name>pyridoxal 5'-phosphate</name>
        <dbReference type="ChEBI" id="CHEBI:597326"/>
    </cofactor>
</comment>
<accession>A0A5B6W2B6</accession>
<keyword evidence="8 12" id="KW-0198">Cysteine biosynthesis</keyword>
<sequence length="383" mass="41778">MAALSSFLRKRCLTCNELMMTRRLVSTEPIIDSPSFAQRLRDLPKDLPGTKIKREVSQLIGRTPLVFLNKVTEGCGAYIAVKQEMMQPTSSIKDRPAFAMINDAEKKNLISPGKTTLIEPTSGNMGISMAFMAAMKGYKMVLTMPSYTSLERRVTMRAFGADLILTDPTKGMGGTVKKAYDLLESTPNAFMLQQFSNPANTQVHFETTGPEIWEDTLGKVDIFVMGIGSGGTVSGVGQYLKSQNPNVQIYGVEPAESNVLNGGKPGPHHITGNGVGFKPDILDMDVMEKVLEVSSEDAVNMARELALKEGLMLKGKGKYFLRSTVGISSGANTVAALRLARMPENKGKLIVTVHPSFGERYLSSVLFQELRNEAENMQPVAVD</sequence>
<evidence type="ECO:0000259" key="13">
    <source>
        <dbReference type="Pfam" id="PF00291"/>
    </source>
</evidence>
<proteinExistence type="inferred from homology"/>
<name>A0A5B6W2B6_9ROSI</name>
<keyword evidence="5 12" id="KW-0028">Amino-acid biosynthesis</keyword>
<evidence type="ECO:0000256" key="1">
    <source>
        <dbReference type="ARBA" id="ARBA00001933"/>
    </source>
</evidence>
<evidence type="ECO:0000256" key="6">
    <source>
        <dbReference type="ARBA" id="ARBA00022679"/>
    </source>
</evidence>
<evidence type="ECO:0000313" key="14">
    <source>
        <dbReference type="EMBL" id="KAA3475262.1"/>
    </source>
</evidence>
<comment type="caution">
    <text evidence="14">The sequence shown here is derived from an EMBL/GenBank/DDBJ whole genome shotgun (WGS) entry which is preliminary data.</text>
</comment>
<evidence type="ECO:0000256" key="2">
    <source>
        <dbReference type="ARBA" id="ARBA00004962"/>
    </source>
</evidence>
<dbReference type="NCBIfam" id="TIGR01136">
    <property type="entry name" value="cysKM"/>
    <property type="match status" value="1"/>
</dbReference>
<gene>
    <name evidence="14" type="ORF">EPI10_025466</name>
</gene>
<dbReference type="InterPro" id="IPR036052">
    <property type="entry name" value="TrpB-like_PALP_sf"/>
</dbReference>
<dbReference type="PANTHER" id="PTHR10314">
    <property type="entry name" value="CYSTATHIONINE BETA-SYNTHASE"/>
    <property type="match status" value="1"/>
</dbReference>
<evidence type="ECO:0000256" key="11">
    <source>
        <dbReference type="PIRSR" id="PIRSR605856-51"/>
    </source>
</evidence>
<dbReference type="EMBL" id="SMMG02000005">
    <property type="protein sequence ID" value="KAA3475262.1"/>
    <property type="molecule type" value="Genomic_DNA"/>
</dbReference>
<dbReference type="GO" id="GO:0004124">
    <property type="term" value="F:cysteine synthase activity"/>
    <property type="evidence" value="ECO:0007669"/>
    <property type="project" value="UniProtKB-UniRule"/>
</dbReference>
<reference evidence="15" key="1">
    <citation type="journal article" date="2019" name="Plant Biotechnol. J.">
        <title>Genome sequencing of the Australian wild diploid species Gossypium australe highlights disease resistance and delayed gland morphogenesis.</title>
        <authorList>
            <person name="Cai Y."/>
            <person name="Cai X."/>
            <person name="Wang Q."/>
            <person name="Wang P."/>
            <person name="Zhang Y."/>
            <person name="Cai C."/>
            <person name="Xu Y."/>
            <person name="Wang K."/>
            <person name="Zhou Z."/>
            <person name="Wang C."/>
            <person name="Geng S."/>
            <person name="Li B."/>
            <person name="Dong Q."/>
            <person name="Hou Y."/>
            <person name="Wang H."/>
            <person name="Ai P."/>
            <person name="Liu Z."/>
            <person name="Yi F."/>
            <person name="Sun M."/>
            <person name="An G."/>
            <person name="Cheng J."/>
            <person name="Zhang Y."/>
            <person name="Shi Q."/>
            <person name="Xie Y."/>
            <person name="Shi X."/>
            <person name="Chang Y."/>
            <person name="Huang F."/>
            <person name="Chen Y."/>
            <person name="Hong S."/>
            <person name="Mi L."/>
            <person name="Sun Q."/>
            <person name="Zhang L."/>
            <person name="Zhou B."/>
            <person name="Peng R."/>
            <person name="Zhang X."/>
            <person name="Liu F."/>
        </authorList>
    </citation>
    <scope>NUCLEOTIDE SEQUENCE [LARGE SCALE GENOMIC DNA]</scope>
    <source>
        <strain evidence="15">cv. PA1801</strain>
    </source>
</reference>
<comment type="catalytic activity">
    <reaction evidence="9 12">
        <text>O-acetyl-L-serine + hydrogen sulfide = L-cysteine + acetate</text>
        <dbReference type="Rhea" id="RHEA:14829"/>
        <dbReference type="ChEBI" id="CHEBI:29919"/>
        <dbReference type="ChEBI" id="CHEBI:30089"/>
        <dbReference type="ChEBI" id="CHEBI:35235"/>
        <dbReference type="ChEBI" id="CHEBI:58340"/>
        <dbReference type="EC" id="2.5.1.47"/>
    </reaction>
</comment>
<evidence type="ECO:0000256" key="9">
    <source>
        <dbReference type="ARBA" id="ARBA00047931"/>
    </source>
</evidence>
<feature type="binding site" evidence="10">
    <location>
        <begin position="228"/>
        <end position="232"/>
    </location>
    <ligand>
        <name>pyridoxal 5'-phosphate</name>
        <dbReference type="ChEBI" id="CHEBI:597326"/>
    </ligand>
</feature>
<dbReference type="InterPro" id="IPR005856">
    <property type="entry name" value="Cys_synth"/>
</dbReference>
<dbReference type="InterPro" id="IPR001216">
    <property type="entry name" value="P-phosphate_BS"/>
</dbReference>
<comment type="similarity">
    <text evidence="3 12">Belongs to the cysteine synthase/cystathionine beta-synthase family.</text>
</comment>
<dbReference type="OrthoDB" id="10259545at2759"/>
<dbReference type="InterPro" id="IPR001926">
    <property type="entry name" value="TrpB-like_PALP"/>
</dbReference>
<feature type="modified residue" description="N6-(pyridoxal phosphate)lysine" evidence="11">
    <location>
        <position position="93"/>
    </location>
</feature>
<dbReference type="PROSITE" id="PS00901">
    <property type="entry name" value="CYS_SYNTHASE"/>
    <property type="match status" value="1"/>
</dbReference>
<comment type="pathway">
    <text evidence="2">Amino-acid biosynthesis; L-cysteine biosynthesis; L-cysteine from L-serine: step 2/2.</text>
</comment>
<dbReference type="GO" id="GO:0006535">
    <property type="term" value="P:cysteine biosynthetic process from serine"/>
    <property type="evidence" value="ECO:0007669"/>
    <property type="project" value="UniProtKB-UniRule"/>
</dbReference>
<evidence type="ECO:0000256" key="7">
    <source>
        <dbReference type="ARBA" id="ARBA00022898"/>
    </source>
</evidence>